<gene>
    <name evidence="2" type="ORF">HIJ39_14290</name>
</gene>
<feature type="transmembrane region" description="Helical" evidence="1">
    <location>
        <begin position="27"/>
        <end position="45"/>
    </location>
</feature>
<name>A0A7Y0L555_9FIRM</name>
<organism evidence="2 3">
    <name type="scientific">Sulfobacillus harzensis</name>
    <dbReference type="NCBI Taxonomy" id="2729629"/>
    <lineage>
        <taxon>Bacteria</taxon>
        <taxon>Bacillati</taxon>
        <taxon>Bacillota</taxon>
        <taxon>Clostridia</taxon>
        <taxon>Eubacteriales</taxon>
        <taxon>Clostridiales Family XVII. Incertae Sedis</taxon>
        <taxon>Sulfobacillus</taxon>
    </lineage>
</organism>
<comment type="caution">
    <text evidence="2">The sequence shown here is derived from an EMBL/GenBank/DDBJ whole genome shotgun (WGS) entry which is preliminary data.</text>
</comment>
<dbReference type="EMBL" id="JABBVZ010000054">
    <property type="protein sequence ID" value="NMP23513.1"/>
    <property type="molecule type" value="Genomic_DNA"/>
</dbReference>
<protein>
    <submittedName>
        <fullName evidence="2">DUF3096 domain-containing protein</fullName>
    </submittedName>
</protein>
<keyword evidence="1" id="KW-0472">Membrane</keyword>
<evidence type="ECO:0000313" key="2">
    <source>
        <dbReference type="EMBL" id="NMP23513.1"/>
    </source>
</evidence>
<dbReference type="Pfam" id="PF11295">
    <property type="entry name" value="DUF3096"/>
    <property type="match status" value="1"/>
</dbReference>
<dbReference type="InterPro" id="IPR021446">
    <property type="entry name" value="DUF3096"/>
</dbReference>
<dbReference type="RefSeq" id="WP_169100854.1">
    <property type="nucleotide sequence ID" value="NZ_JABBVZ010000054.1"/>
</dbReference>
<evidence type="ECO:0000313" key="3">
    <source>
        <dbReference type="Proteomes" id="UP000533476"/>
    </source>
</evidence>
<keyword evidence="1" id="KW-0812">Transmembrane</keyword>
<accession>A0A7Y0L555</accession>
<dbReference type="Proteomes" id="UP000533476">
    <property type="component" value="Unassembled WGS sequence"/>
</dbReference>
<sequence>MVTTAFLRIPAAMALIAGLLILWRPQLLNYIVAIYLVAIGILGLVH</sequence>
<feature type="transmembrane region" description="Helical" evidence="1">
    <location>
        <begin position="6"/>
        <end position="22"/>
    </location>
</feature>
<keyword evidence="3" id="KW-1185">Reference proteome</keyword>
<dbReference type="AlphaFoldDB" id="A0A7Y0L555"/>
<reference evidence="2 3" key="1">
    <citation type="submission" date="2020-04" db="EMBL/GenBank/DDBJ databases">
        <authorList>
            <person name="Zhang R."/>
            <person name="Schippers A."/>
        </authorList>
    </citation>
    <scope>NUCLEOTIDE SEQUENCE [LARGE SCALE GENOMIC DNA]</scope>
    <source>
        <strain evidence="2 3">DSM 109850</strain>
    </source>
</reference>
<proteinExistence type="predicted"/>
<keyword evidence="1" id="KW-1133">Transmembrane helix</keyword>
<evidence type="ECO:0000256" key="1">
    <source>
        <dbReference type="SAM" id="Phobius"/>
    </source>
</evidence>